<keyword evidence="3 5" id="KW-0413">Isomerase</keyword>
<sequence length="360" mass="39788">MSQQNITTLSVSRNAFGQSPTGVSADLFTLTNANGLVVKITNFGGIITEIHAPDKHGQFADINLGFDHIEPYYKEAPYFGALIGRFGNRIARGKFTLDGKTYELATNNGNNHLHGGLVGFDKVVWDASTFETANSVGITLKYLSVDGDQGYPGNLNVTVVYELTNTNEILVKYHAVTDKATPVNLTQHAYFNLAGKGGDILNHEIMINADRFTAIDDEAIPTGDLPSVEGTPFDFRSPRLIGERINDDHEQLKNGNGYDHNFVLNKAHAKELSLAARVLEKNSGRVLEVFTQEPGVQFYTGNWMDGSLTGKNWNYTRRCGFCLEPQHFPDSPNQPQFPNTILRPGEEYTSVMSYKFSVAQ</sequence>
<evidence type="ECO:0000256" key="3">
    <source>
        <dbReference type="ARBA" id="ARBA00023235"/>
    </source>
</evidence>
<gene>
    <name evidence="6" type="primary">galM</name>
    <name evidence="6" type="ORF">GCM10011613_33930</name>
</gene>
<keyword evidence="4 5" id="KW-0119">Carbohydrate metabolism</keyword>
<evidence type="ECO:0000313" key="6">
    <source>
        <dbReference type="EMBL" id="GGY86101.1"/>
    </source>
</evidence>
<dbReference type="Pfam" id="PF01263">
    <property type="entry name" value="Aldose_epim"/>
    <property type="match status" value="1"/>
</dbReference>
<dbReference type="EC" id="5.1.3.3" evidence="5"/>
<name>A0ABQ3BCQ4_9GAMM</name>
<dbReference type="InterPro" id="IPR014718">
    <property type="entry name" value="GH-type_carb-bd"/>
</dbReference>
<dbReference type="PANTHER" id="PTHR10091:SF0">
    <property type="entry name" value="GALACTOSE MUTAROTASE"/>
    <property type="match status" value="1"/>
</dbReference>
<dbReference type="RefSeq" id="WP_189420797.1">
    <property type="nucleotide sequence ID" value="NZ_BMYZ01000004.1"/>
</dbReference>
<organism evidence="6 7">
    <name type="scientific">Cellvibrio zantedeschiae</name>
    <dbReference type="NCBI Taxonomy" id="1237077"/>
    <lineage>
        <taxon>Bacteria</taxon>
        <taxon>Pseudomonadati</taxon>
        <taxon>Pseudomonadota</taxon>
        <taxon>Gammaproteobacteria</taxon>
        <taxon>Cellvibrionales</taxon>
        <taxon>Cellvibrionaceae</taxon>
        <taxon>Cellvibrio</taxon>
    </lineage>
</organism>
<dbReference type="InterPro" id="IPR047215">
    <property type="entry name" value="Galactose_mutarotase-like"/>
</dbReference>
<accession>A0ABQ3BCQ4</accession>
<dbReference type="PANTHER" id="PTHR10091">
    <property type="entry name" value="ALDOSE-1-EPIMERASE"/>
    <property type="match status" value="1"/>
</dbReference>
<dbReference type="InterPro" id="IPR015443">
    <property type="entry name" value="Aldose_1-epimerase"/>
</dbReference>
<evidence type="ECO:0000256" key="1">
    <source>
        <dbReference type="ARBA" id="ARBA00005028"/>
    </source>
</evidence>
<dbReference type="SUPFAM" id="SSF74650">
    <property type="entry name" value="Galactose mutarotase-like"/>
    <property type="match status" value="1"/>
</dbReference>
<dbReference type="PIRSF" id="PIRSF005096">
    <property type="entry name" value="GALM"/>
    <property type="match status" value="1"/>
</dbReference>
<reference evidence="7" key="1">
    <citation type="journal article" date="2019" name="Int. J. Syst. Evol. Microbiol.">
        <title>The Global Catalogue of Microorganisms (GCM) 10K type strain sequencing project: providing services to taxonomists for standard genome sequencing and annotation.</title>
        <authorList>
            <consortium name="The Broad Institute Genomics Platform"/>
            <consortium name="The Broad Institute Genome Sequencing Center for Infectious Disease"/>
            <person name="Wu L."/>
            <person name="Ma J."/>
        </authorList>
    </citation>
    <scope>NUCLEOTIDE SEQUENCE [LARGE SCALE GENOMIC DNA]</scope>
    <source>
        <strain evidence="7">KCTC 32239</strain>
    </source>
</reference>
<evidence type="ECO:0000256" key="2">
    <source>
        <dbReference type="ARBA" id="ARBA00006206"/>
    </source>
</evidence>
<dbReference type="CDD" id="cd09019">
    <property type="entry name" value="galactose_mutarotase_like"/>
    <property type="match status" value="1"/>
</dbReference>
<comment type="caution">
    <text evidence="6">The sequence shown here is derived from an EMBL/GenBank/DDBJ whole genome shotgun (WGS) entry which is preliminary data.</text>
</comment>
<dbReference type="NCBIfam" id="NF008277">
    <property type="entry name" value="PRK11055.1"/>
    <property type="match status" value="1"/>
</dbReference>
<dbReference type="InterPro" id="IPR008183">
    <property type="entry name" value="Aldose_1/G6P_1-epimerase"/>
</dbReference>
<keyword evidence="7" id="KW-1185">Reference proteome</keyword>
<dbReference type="Proteomes" id="UP000619761">
    <property type="component" value="Unassembled WGS sequence"/>
</dbReference>
<evidence type="ECO:0000256" key="4">
    <source>
        <dbReference type="ARBA" id="ARBA00023277"/>
    </source>
</evidence>
<dbReference type="EMBL" id="BMYZ01000004">
    <property type="protein sequence ID" value="GGY86101.1"/>
    <property type="molecule type" value="Genomic_DNA"/>
</dbReference>
<proteinExistence type="inferred from homology"/>
<comment type="similarity">
    <text evidence="2 5">Belongs to the aldose epimerase family.</text>
</comment>
<protein>
    <recommendedName>
        <fullName evidence="5">Aldose 1-epimerase</fullName>
        <ecNumber evidence="5">5.1.3.3</ecNumber>
    </recommendedName>
</protein>
<evidence type="ECO:0000313" key="7">
    <source>
        <dbReference type="Proteomes" id="UP000619761"/>
    </source>
</evidence>
<dbReference type="InterPro" id="IPR011013">
    <property type="entry name" value="Gal_mutarotase_sf_dom"/>
</dbReference>
<comment type="catalytic activity">
    <reaction evidence="5">
        <text>alpha-D-glucose = beta-D-glucose</text>
        <dbReference type="Rhea" id="RHEA:10264"/>
        <dbReference type="ChEBI" id="CHEBI:15903"/>
        <dbReference type="ChEBI" id="CHEBI:17925"/>
        <dbReference type="EC" id="5.1.3.3"/>
    </reaction>
</comment>
<evidence type="ECO:0000256" key="5">
    <source>
        <dbReference type="PIRNR" id="PIRNR005096"/>
    </source>
</evidence>
<comment type="pathway">
    <text evidence="1 5">Carbohydrate metabolism; hexose metabolism.</text>
</comment>
<dbReference type="Gene3D" id="2.70.98.10">
    <property type="match status" value="1"/>
</dbReference>